<comment type="caution">
    <text evidence="2">The sequence shown here is derived from an EMBL/GenBank/DDBJ whole genome shotgun (WGS) entry which is preliminary data.</text>
</comment>
<proteinExistence type="predicted"/>
<organism evidence="2 3">
    <name type="scientific">Hibiscus sabdariffa</name>
    <name type="common">roselle</name>
    <dbReference type="NCBI Taxonomy" id="183260"/>
    <lineage>
        <taxon>Eukaryota</taxon>
        <taxon>Viridiplantae</taxon>
        <taxon>Streptophyta</taxon>
        <taxon>Embryophyta</taxon>
        <taxon>Tracheophyta</taxon>
        <taxon>Spermatophyta</taxon>
        <taxon>Magnoliopsida</taxon>
        <taxon>eudicotyledons</taxon>
        <taxon>Gunneridae</taxon>
        <taxon>Pentapetalae</taxon>
        <taxon>rosids</taxon>
        <taxon>malvids</taxon>
        <taxon>Malvales</taxon>
        <taxon>Malvaceae</taxon>
        <taxon>Malvoideae</taxon>
        <taxon>Hibiscus</taxon>
    </lineage>
</organism>
<name>A0ABR2P9X6_9ROSI</name>
<protein>
    <submittedName>
        <fullName evidence="2">Uncharacterized protein</fullName>
    </submittedName>
</protein>
<keyword evidence="3" id="KW-1185">Reference proteome</keyword>
<evidence type="ECO:0000313" key="2">
    <source>
        <dbReference type="EMBL" id="KAK8985114.1"/>
    </source>
</evidence>
<feature type="compositionally biased region" description="Polar residues" evidence="1">
    <location>
        <begin position="121"/>
        <end position="130"/>
    </location>
</feature>
<reference evidence="2 3" key="1">
    <citation type="journal article" date="2024" name="G3 (Bethesda)">
        <title>Genome assembly of Hibiscus sabdariffa L. provides insights into metabolisms of medicinal natural products.</title>
        <authorList>
            <person name="Kim T."/>
        </authorList>
    </citation>
    <scope>NUCLEOTIDE SEQUENCE [LARGE SCALE GENOMIC DNA]</scope>
    <source>
        <strain evidence="2">TK-2024</strain>
        <tissue evidence="2">Old leaves</tissue>
    </source>
</reference>
<dbReference type="Proteomes" id="UP001396334">
    <property type="component" value="Unassembled WGS sequence"/>
</dbReference>
<accession>A0ABR2P9X6</accession>
<sequence>MNGSTESLTIDDSLVVKNESDVPGHGSNDVVLKDGKTVSTRPSFQDMVTWRVMNGQLDNFISDLDVDLHDEDVMDISALNEGSCFNVFVLADDEDQQCYAPDIQLPITVEPRAFESPRSHPVTNASTSHGPPQWASEHVMEL</sequence>
<evidence type="ECO:0000313" key="3">
    <source>
        <dbReference type="Proteomes" id="UP001396334"/>
    </source>
</evidence>
<feature type="region of interest" description="Disordered" evidence="1">
    <location>
        <begin position="115"/>
        <end position="142"/>
    </location>
</feature>
<gene>
    <name evidence="2" type="ORF">V6N11_076805</name>
</gene>
<evidence type="ECO:0000256" key="1">
    <source>
        <dbReference type="SAM" id="MobiDB-lite"/>
    </source>
</evidence>
<dbReference type="EMBL" id="JBBPBN010000071">
    <property type="protein sequence ID" value="KAK8985114.1"/>
    <property type="molecule type" value="Genomic_DNA"/>
</dbReference>